<proteinExistence type="predicted"/>
<reference evidence="1" key="1">
    <citation type="journal article" date="2020" name="Stud. Mycol.">
        <title>101 Dothideomycetes genomes: a test case for predicting lifestyles and emergence of pathogens.</title>
        <authorList>
            <person name="Haridas S."/>
            <person name="Albert R."/>
            <person name="Binder M."/>
            <person name="Bloem J."/>
            <person name="Labutti K."/>
            <person name="Salamov A."/>
            <person name="Andreopoulos B."/>
            <person name="Baker S."/>
            <person name="Barry K."/>
            <person name="Bills G."/>
            <person name="Bluhm B."/>
            <person name="Cannon C."/>
            <person name="Castanera R."/>
            <person name="Culley D."/>
            <person name="Daum C."/>
            <person name="Ezra D."/>
            <person name="Gonzalez J."/>
            <person name="Henrissat B."/>
            <person name="Kuo A."/>
            <person name="Liang C."/>
            <person name="Lipzen A."/>
            <person name="Lutzoni F."/>
            <person name="Magnuson J."/>
            <person name="Mondo S."/>
            <person name="Nolan M."/>
            <person name="Ohm R."/>
            <person name="Pangilinan J."/>
            <person name="Park H.-J."/>
            <person name="Ramirez L."/>
            <person name="Alfaro M."/>
            <person name="Sun H."/>
            <person name="Tritt A."/>
            <person name="Yoshinaga Y."/>
            <person name="Zwiers L.-H."/>
            <person name="Turgeon B."/>
            <person name="Goodwin S."/>
            <person name="Spatafora J."/>
            <person name="Crous P."/>
            <person name="Grigoriev I."/>
        </authorList>
    </citation>
    <scope>NUCLEOTIDE SEQUENCE</scope>
    <source>
        <strain evidence="1">CBS 207.26</strain>
    </source>
</reference>
<feature type="non-terminal residue" evidence="1">
    <location>
        <position position="1"/>
    </location>
</feature>
<dbReference type="OrthoDB" id="3929278at2759"/>
<feature type="non-terminal residue" evidence="1">
    <location>
        <position position="55"/>
    </location>
</feature>
<dbReference type="EMBL" id="ML994686">
    <property type="protein sequence ID" value="KAF2177576.1"/>
    <property type="molecule type" value="Genomic_DNA"/>
</dbReference>
<dbReference type="Proteomes" id="UP000800200">
    <property type="component" value="Unassembled WGS sequence"/>
</dbReference>
<accession>A0A6A6DJ42</accession>
<gene>
    <name evidence="1" type="ORF">K469DRAFT_529512</name>
</gene>
<dbReference type="AlphaFoldDB" id="A0A6A6DJ42"/>
<sequence length="55" mass="6240">AFGFVDDTNLVSWGNSAAENCQRLTAAHDRCIAWAKRHGATFAPEKYQLMHFTRK</sequence>
<protein>
    <recommendedName>
        <fullName evidence="3">Reverse transcriptase domain-containing protein</fullName>
    </recommendedName>
</protein>
<evidence type="ECO:0000313" key="2">
    <source>
        <dbReference type="Proteomes" id="UP000800200"/>
    </source>
</evidence>
<organism evidence="1 2">
    <name type="scientific">Zopfia rhizophila CBS 207.26</name>
    <dbReference type="NCBI Taxonomy" id="1314779"/>
    <lineage>
        <taxon>Eukaryota</taxon>
        <taxon>Fungi</taxon>
        <taxon>Dikarya</taxon>
        <taxon>Ascomycota</taxon>
        <taxon>Pezizomycotina</taxon>
        <taxon>Dothideomycetes</taxon>
        <taxon>Dothideomycetes incertae sedis</taxon>
        <taxon>Zopfiaceae</taxon>
        <taxon>Zopfia</taxon>
    </lineage>
</organism>
<keyword evidence="2" id="KW-1185">Reference proteome</keyword>
<evidence type="ECO:0000313" key="1">
    <source>
        <dbReference type="EMBL" id="KAF2177576.1"/>
    </source>
</evidence>
<evidence type="ECO:0008006" key="3">
    <source>
        <dbReference type="Google" id="ProtNLM"/>
    </source>
</evidence>
<name>A0A6A6DJ42_9PEZI</name>